<organism evidence="3 4">
    <name type="scientific">Apiospora kogelbergensis</name>
    <dbReference type="NCBI Taxonomy" id="1337665"/>
    <lineage>
        <taxon>Eukaryota</taxon>
        <taxon>Fungi</taxon>
        <taxon>Dikarya</taxon>
        <taxon>Ascomycota</taxon>
        <taxon>Pezizomycotina</taxon>
        <taxon>Sordariomycetes</taxon>
        <taxon>Xylariomycetidae</taxon>
        <taxon>Amphisphaeriales</taxon>
        <taxon>Apiosporaceae</taxon>
        <taxon>Apiospora</taxon>
    </lineage>
</organism>
<name>A0AAW0R5E1_9PEZI</name>
<proteinExistence type="predicted"/>
<sequence>MASSKPIILLAHGAWHPPLMYDLLKQELNDLGYTFLCPELKTGNGGGQARRDLESRQTNATQSCRTPLRAGQRDRHHGPLLRRDTSLRCYRRQWSSRAGCGRQEGGFRRIIYLAGFAIPQRGMTLLQTFGGEWAPWHDAVIPNPTNQLITVNEKTKEALFNDLPEEEQDAYLAKLVPHSQDAMETPVDFVVTDITIPKTYIICEMDQGLPASLQERLVETVPGFQVARIWASHSPFLSKPNECAELIAKIAADECFSSDEAARRRV</sequence>
<evidence type="ECO:0000313" key="3">
    <source>
        <dbReference type="EMBL" id="KAK8124223.1"/>
    </source>
</evidence>
<evidence type="ECO:0000259" key="2">
    <source>
        <dbReference type="Pfam" id="PF12697"/>
    </source>
</evidence>
<dbReference type="InterPro" id="IPR052897">
    <property type="entry name" value="Sec-Metab_Biosynth_Hydrolase"/>
</dbReference>
<reference evidence="3 4" key="1">
    <citation type="submission" date="2023-01" db="EMBL/GenBank/DDBJ databases">
        <title>Analysis of 21 Apiospora genomes using comparative genomics revels a genus with tremendous synthesis potential of carbohydrate active enzymes and secondary metabolites.</title>
        <authorList>
            <person name="Sorensen T."/>
        </authorList>
    </citation>
    <scope>NUCLEOTIDE SEQUENCE [LARGE SCALE GENOMIC DNA]</scope>
    <source>
        <strain evidence="3 4">CBS 117206</strain>
    </source>
</reference>
<keyword evidence="4" id="KW-1185">Reference proteome</keyword>
<dbReference type="SUPFAM" id="SSF53474">
    <property type="entry name" value="alpha/beta-Hydrolases"/>
    <property type="match status" value="1"/>
</dbReference>
<evidence type="ECO:0000256" key="1">
    <source>
        <dbReference type="SAM" id="MobiDB-lite"/>
    </source>
</evidence>
<feature type="domain" description="AB hydrolase-1" evidence="2">
    <location>
        <begin position="8"/>
        <end position="245"/>
    </location>
</feature>
<comment type="caution">
    <text evidence="3">The sequence shown here is derived from an EMBL/GenBank/DDBJ whole genome shotgun (WGS) entry which is preliminary data.</text>
</comment>
<feature type="compositionally biased region" description="Polar residues" evidence="1">
    <location>
        <begin position="56"/>
        <end position="65"/>
    </location>
</feature>
<dbReference type="AlphaFoldDB" id="A0AAW0R5E1"/>
<evidence type="ECO:0000313" key="4">
    <source>
        <dbReference type="Proteomes" id="UP001392437"/>
    </source>
</evidence>
<dbReference type="EMBL" id="JAQQWP010000003">
    <property type="protein sequence ID" value="KAK8124223.1"/>
    <property type="molecule type" value="Genomic_DNA"/>
</dbReference>
<accession>A0AAW0R5E1</accession>
<dbReference type="PANTHER" id="PTHR37017:SF11">
    <property type="entry name" value="ESTERASE_LIPASE_THIOESTERASE DOMAIN-CONTAINING PROTEIN"/>
    <property type="match status" value="1"/>
</dbReference>
<dbReference type="InterPro" id="IPR029058">
    <property type="entry name" value="AB_hydrolase_fold"/>
</dbReference>
<dbReference type="PANTHER" id="PTHR37017">
    <property type="entry name" value="AB HYDROLASE-1 DOMAIN-CONTAINING PROTEIN-RELATED"/>
    <property type="match status" value="1"/>
</dbReference>
<gene>
    <name evidence="3" type="ORF">PG999_004141</name>
</gene>
<dbReference type="InterPro" id="IPR000073">
    <property type="entry name" value="AB_hydrolase_1"/>
</dbReference>
<feature type="region of interest" description="Disordered" evidence="1">
    <location>
        <begin position="43"/>
        <end position="76"/>
    </location>
</feature>
<dbReference type="Proteomes" id="UP001392437">
    <property type="component" value="Unassembled WGS sequence"/>
</dbReference>
<dbReference type="Gene3D" id="3.40.50.1820">
    <property type="entry name" value="alpha/beta hydrolase"/>
    <property type="match status" value="1"/>
</dbReference>
<dbReference type="Pfam" id="PF12697">
    <property type="entry name" value="Abhydrolase_6"/>
    <property type="match status" value="1"/>
</dbReference>
<protein>
    <recommendedName>
        <fullName evidence="2">AB hydrolase-1 domain-containing protein</fullName>
    </recommendedName>
</protein>